<feature type="transmembrane region" description="Helical" evidence="7">
    <location>
        <begin position="353"/>
        <end position="371"/>
    </location>
</feature>
<evidence type="ECO:0000313" key="12">
    <source>
        <dbReference type="Proteomes" id="UP000000852"/>
    </source>
</evidence>
<dbReference type="STRING" id="485917.Phep_3392"/>
<dbReference type="InterPro" id="IPR023408">
    <property type="entry name" value="MscS_beta-dom_sf"/>
</dbReference>
<feature type="transmembrane region" description="Helical" evidence="7">
    <location>
        <begin position="471"/>
        <end position="499"/>
    </location>
</feature>
<evidence type="ECO:0000256" key="4">
    <source>
        <dbReference type="ARBA" id="ARBA00022692"/>
    </source>
</evidence>
<feature type="chain" id="PRO_5002973184" evidence="8">
    <location>
        <begin position="32"/>
        <end position="833"/>
    </location>
</feature>
<keyword evidence="6 7" id="KW-0472">Membrane</keyword>
<dbReference type="SUPFAM" id="SSF82689">
    <property type="entry name" value="Mechanosensitive channel protein MscS (YggB), C-terminal domain"/>
    <property type="match status" value="1"/>
</dbReference>
<feature type="transmembrane region" description="Helical" evidence="7">
    <location>
        <begin position="565"/>
        <end position="589"/>
    </location>
</feature>
<feature type="transmembrane region" description="Helical" evidence="7">
    <location>
        <begin position="289"/>
        <end position="306"/>
    </location>
</feature>
<feature type="transmembrane region" description="Helical" evidence="7">
    <location>
        <begin position="327"/>
        <end position="347"/>
    </location>
</feature>
<dbReference type="Gene3D" id="1.10.287.1260">
    <property type="match status" value="1"/>
</dbReference>
<reference evidence="11 12" key="1">
    <citation type="journal article" date="2009" name="Stand. Genomic Sci.">
        <title>Complete genome sequence of Pedobacter heparinus type strain (HIM 762-3).</title>
        <authorList>
            <person name="Han C."/>
            <person name="Spring S."/>
            <person name="Lapidus A."/>
            <person name="Del Rio T.G."/>
            <person name="Tice H."/>
            <person name="Copeland A."/>
            <person name="Cheng J.F."/>
            <person name="Lucas S."/>
            <person name="Chen F."/>
            <person name="Nolan M."/>
            <person name="Bruce D."/>
            <person name="Goodwin L."/>
            <person name="Pitluck S."/>
            <person name="Ivanova N."/>
            <person name="Mavromatis K."/>
            <person name="Mikhailova N."/>
            <person name="Pati A."/>
            <person name="Chen A."/>
            <person name="Palaniappan K."/>
            <person name="Land M."/>
            <person name="Hauser L."/>
            <person name="Chang Y.J."/>
            <person name="Jeffries C.C."/>
            <person name="Saunders E."/>
            <person name="Chertkov O."/>
            <person name="Brettin T."/>
            <person name="Goker M."/>
            <person name="Rohde M."/>
            <person name="Bristow J."/>
            <person name="Eisen J.A."/>
            <person name="Markowitz V."/>
            <person name="Hugenholtz P."/>
            <person name="Kyrpides N.C."/>
            <person name="Klenk H.P."/>
            <person name="Detter J.C."/>
        </authorList>
    </citation>
    <scope>NUCLEOTIDE SEQUENCE [LARGE SCALE GENOMIC DNA]</scope>
    <source>
        <strain evidence="12">ATCC 13125 / DSM 2366 / CIP 104194 / JCM 7457 / NBRC 12017 / NCIMB 9290 / NRRL B-14731 / HIM 762-3</strain>
    </source>
</reference>
<evidence type="ECO:0000256" key="7">
    <source>
        <dbReference type="SAM" id="Phobius"/>
    </source>
</evidence>
<proteinExistence type="inferred from homology"/>
<gene>
    <name evidence="11" type="ordered locus">Phep_3392</name>
</gene>
<dbReference type="GO" id="GO:0005886">
    <property type="term" value="C:plasma membrane"/>
    <property type="evidence" value="ECO:0007669"/>
    <property type="project" value="UniProtKB-SubCell"/>
</dbReference>
<feature type="transmembrane region" description="Helical" evidence="7">
    <location>
        <begin position="378"/>
        <end position="395"/>
    </location>
</feature>
<dbReference type="InterPro" id="IPR052702">
    <property type="entry name" value="MscS-like_channel"/>
</dbReference>
<dbReference type="SUPFAM" id="SSF82861">
    <property type="entry name" value="Mechanosensitive channel protein MscS (YggB), transmembrane region"/>
    <property type="match status" value="1"/>
</dbReference>
<evidence type="ECO:0000256" key="8">
    <source>
        <dbReference type="SAM" id="SignalP"/>
    </source>
</evidence>
<dbReference type="Pfam" id="PF00924">
    <property type="entry name" value="MS_channel_2nd"/>
    <property type="match status" value="1"/>
</dbReference>
<keyword evidence="3" id="KW-1003">Cell membrane</keyword>
<feature type="transmembrane region" description="Helical" evidence="7">
    <location>
        <begin position="520"/>
        <end position="545"/>
    </location>
</feature>
<sequence length="833" mass="92950">MLNFIKTFITMKSIASLLVCLFACISLSAQQKDSTGKTVAVKDTGGSFVRRMQAFAKVSAKSSADDFAADKAAIAQNRIIDEIKKAMHIAKVYLSTGIDTLGTKEQLARIERDFTMAGDGVLTNKGTAQTFRNLTATSKILTELLSKAGARKTKLDFHQQQLSSFRYQLDSLLSAPDLFKFSTDSVVLSKYIGQIAVLAHEVHPVDSALKQAGNNVQSLLNQVNMLVFRLQTALEEIQLYQKDMAGNTFKREFNNIWESPGHYRSFKEILRQAEAKGLLTLIFYVQNNTGKLVVLLLLVFASFFYLRSLKNIYRENGLLTPDLEGQLVLRYPLLSALIIVVNLFQFMFVSSPFILNVVFWTIASVSLTLIFNKFITRYWMRVWLMMLLLFLVAAFDNMVLQASRTERWFMLIISVTGTIAGILVLLKGRKQELKEKLILVAIGFMVLLEIGSTLANVLGRYNLSKTLLISGFLNVVIAILFLWTIRLINEGLFLAFSVYTHQDKKLFYLNFKKVGTKAPILFYLLLIVGWVVLFGRNFAGFDYIVDPFKDFFGRERTIGNYTFSINTLVLFIVIMTISVIVSKIVSFFASDQHFSTGKNDQEEKQGLGSWLLLVRISILAIGLFLAVAAAGIPVDRITIVLGALGVGIGFGLQTLVNNLVSGLIIAFEKPVNVGDIVDVDGQGGIVKSIGFRSSVIATWDGANVVMPNGDLLNSHLTNWSLGGNRKRISIQIGIAYDADLEQCRQLLTELLNAEQRVSKNPAPVVQYEQFSSSTIDVKIYFWTKHLAEAYATRSALIVAISNAFKTKGIVIPFPQQEVYHHFPDKNDETGRAL</sequence>
<dbReference type="InterPro" id="IPR011066">
    <property type="entry name" value="MscS_channel_C_sf"/>
</dbReference>
<keyword evidence="4 7" id="KW-0812">Transmembrane</keyword>
<dbReference type="KEGG" id="phe:Phep_3392"/>
<keyword evidence="5 7" id="KW-1133">Transmembrane helix</keyword>
<evidence type="ECO:0000256" key="5">
    <source>
        <dbReference type="ARBA" id="ARBA00022989"/>
    </source>
</evidence>
<feature type="transmembrane region" description="Helical" evidence="7">
    <location>
        <begin position="610"/>
        <end position="632"/>
    </location>
</feature>
<feature type="transmembrane region" description="Helical" evidence="7">
    <location>
        <begin position="407"/>
        <end position="426"/>
    </location>
</feature>
<dbReference type="Proteomes" id="UP000000852">
    <property type="component" value="Chromosome"/>
</dbReference>
<name>C6XSM3_PEDHD</name>
<protein>
    <submittedName>
        <fullName evidence="11">MscS Mechanosensitive ion channel</fullName>
    </submittedName>
</protein>
<dbReference type="InterPro" id="IPR010920">
    <property type="entry name" value="LSM_dom_sf"/>
</dbReference>
<evidence type="ECO:0000256" key="3">
    <source>
        <dbReference type="ARBA" id="ARBA00022475"/>
    </source>
</evidence>
<dbReference type="eggNOG" id="COG3264">
    <property type="taxonomic scope" value="Bacteria"/>
</dbReference>
<keyword evidence="12" id="KW-1185">Reference proteome</keyword>
<comment type="subcellular location">
    <subcellularLocation>
        <location evidence="1">Cell membrane</location>
        <topology evidence="1">Multi-pass membrane protein</topology>
    </subcellularLocation>
</comment>
<dbReference type="InterPro" id="IPR006685">
    <property type="entry name" value="MscS_channel_2nd"/>
</dbReference>
<dbReference type="Pfam" id="PF21082">
    <property type="entry name" value="MS_channel_3rd"/>
    <property type="match status" value="1"/>
</dbReference>
<evidence type="ECO:0000259" key="10">
    <source>
        <dbReference type="Pfam" id="PF21082"/>
    </source>
</evidence>
<accession>C6XSM3</accession>
<keyword evidence="8" id="KW-0732">Signal</keyword>
<dbReference type="InterPro" id="IPR011014">
    <property type="entry name" value="MscS_channel_TM-2"/>
</dbReference>
<dbReference type="HOGENOM" id="CLU_017654_0_0_10"/>
<evidence type="ECO:0000256" key="6">
    <source>
        <dbReference type="ARBA" id="ARBA00023136"/>
    </source>
</evidence>
<dbReference type="GO" id="GO:0008381">
    <property type="term" value="F:mechanosensitive monoatomic ion channel activity"/>
    <property type="evidence" value="ECO:0007669"/>
    <property type="project" value="UniProtKB-ARBA"/>
</dbReference>
<evidence type="ECO:0000256" key="1">
    <source>
        <dbReference type="ARBA" id="ARBA00004651"/>
    </source>
</evidence>
<dbReference type="InterPro" id="IPR049278">
    <property type="entry name" value="MS_channel_C"/>
</dbReference>
<dbReference type="AlphaFoldDB" id="C6XSM3"/>
<dbReference type="Gene3D" id="3.30.70.100">
    <property type="match status" value="1"/>
</dbReference>
<feature type="domain" description="Mechanosensitive ion channel MscS C-terminal" evidence="10">
    <location>
        <begin position="728"/>
        <end position="811"/>
    </location>
</feature>
<evidence type="ECO:0000259" key="9">
    <source>
        <dbReference type="Pfam" id="PF00924"/>
    </source>
</evidence>
<feature type="signal peptide" evidence="8">
    <location>
        <begin position="1"/>
        <end position="31"/>
    </location>
</feature>
<comment type="similarity">
    <text evidence="2">Belongs to the MscS (TC 1.A.23) family.</text>
</comment>
<feature type="transmembrane region" description="Helical" evidence="7">
    <location>
        <begin position="438"/>
        <end position="459"/>
    </location>
</feature>
<dbReference type="EMBL" id="CP001681">
    <property type="protein sequence ID" value="ACU05586.1"/>
    <property type="molecule type" value="Genomic_DNA"/>
</dbReference>
<feature type="domain" description="Mechanosensitive ion channel MscS" evidence="9">
    <location>
        <begin position="654"/>
        <end position="720"/>
    </location>
</feature>
<dbReference type="SUPFAM" id="SSF50182">
    <property type="entry name" value="Sm-like ribonucleoproteins"/>
    <property type="match status" value="1"/>
</dbReference>
<feature type="transmembrane region" description="Helical" evidence="7">
    <location>
        <begin position="638"/>
        <end position="660"/>
    </location>
</feature>
<dbReference type="PANTHER" id="PTHR30347:SF1">
    <property type="entry name" value="MECHANOSENSITIVE CHANNEL MSCK"/>
    <property type="match status" value="1"/>
</dbReference>
<evidence type="ECO:0000256" key="2">
    <source>
        <dbReference type="ARBA" id="ARBA00008017"/>
    </source>
</evidence>
<evidence type="ECO:0000313" key="11">
    <source>
        <dbReference type="EMBL" id="ACU05586.1"/>
    </source>
</evidence>
<organism evidence="11 12">
    <name type="scientific">Pedobacter heparinus (strain ATCC 13125 / DSM 2366 / CIP 104194 / JCM 7457 / NBRC 12017 / NCIMB 9290 / NRRL B-14731 / HIM 762-3)</name>
    <dbReference type="NCBI Taxonomy" id="485917"/>
    <lineage>
        <taxon>Bacteria</taxon>
        <taxon>Pseudomonadati</taxon>
        <taxon>Bacteroidota</taxon>
        <taxon>Sphingobacteriia</taxon>
        <taxon>Sphingobacteriales</taxon>
        <taxon>Sphingobacteriaceae</taxon>
        <taxon>Pedobacter</taxon>
    </lineage>
</organism>
<dbReference type="Gene3D" id="2.30.30.60">
    <property type="match status" value="1"/>
</dbReference>
<dbReference type="PANTHER" id="PTHR30347">
    <property type="entry name" value="POTASSIUM CHANNEL RELATED"/>
    <property type="match status" value="1"/>
</dbReference>